<evidence type="ECO:0000313" key="3">
    <source>
        <dbReference type="Proteomes" id="UP000054342"/>
    </source>
</evidence>
<dbReference type="HOGENOM" id="CLU_088298_0_0_1"/>
<feature type="domain" description="Tautomerase cis-CaaD-like" evidence="1">
    <location>
        <begin position="1"/>
        <end position="149"/>
    </location>
</feature>
<dbReference type="EMBL" id="KN847322">
    <property type="protein sequence ID" value="KIW51387.1"/>
    <property type="molecule type" value="Genomic_DNA"/>
</dbReference>
<dbReference type="RefSeq" id="XP_013311971.1">
    <property type="nucleotide sequence ID" value="XM_013456517.1"/>
</dbReference>
<evidence type="ECO:0000259" key="1">
    <source>
        <dbReference type="Pfam" id="PF14832"/>
    </source>
</evidence>
<dbReference type="InterPro" id="IPR028116">
    <property type="entry name" value="Cis-CaaD-like"/>
</dbReference>
<gene>
    <name evidence="2" type="ORF">PV05_10114</name>
</gene>
<dbReference type="Proteomes" id="UP000054342">
    <property type="component" value="Unassembled WGS sequence"/>
</dbReference>
<dbReference type="Pfam" id="PF14832">
    <property type="entry name" value="Tautomerase_3"/>
    <property type="match status" value="1"/>
</dbReference>
<name>A0A0D2CNB6_9EURO</name>
<sequence>MPFYEVQHTHPLSTSQKHSIARSITQLHSSTFLTPSLFVNVVFHNLSTQSPNSDTTYFLAGEPASHHPNGPNRILGMVRTSSSRTKAVFDDLAARIEKAWYDALGAPTDSADKASKKMHFITFYPMIAARENGVTIPDAGNESSWLKDNMPYFKSQAYDHGDQDFRKMIEEIDQREDLKELVKQ</sequence>
<dbReference type="AlphaFoldDB" id="A0A0D2CNB6"/>
<evidence type="ECO:0000313" key="2">
    <source>
        <dbReference type="EMBL" id="KIW51387.1"/>
    </source>
</evidence>
<dbReference type="OrthoDB" id="9981319at2759"/>
<dbReference type="Gene3D" id="3.30.429.10">
    <property type="entry name" value="Macrophage Migration Inhibitory Factor"/>
    <property type="match status" value="1"/>
</dbReference>
<accession>A0A0D2CNB6</accession>
<dbReference type="InterPro" id="IPR014347">
    <property type="entry name" value="Tautomerase/MIF_sf"/>
</dbReference>
<reference evidence="2 3" key="1">
    <citation type="submission" date="2015-01" db="EMBL/GenBank/DDBJ databases">
        <title>The Genome Sequence of Exophiala xenobiotica CBS118157.</title>
        <authorList>
            <consortium name="The Broad Institute Genomics Platform"/>
            <person name="Cuomo C."/>
            <person name="de Hoog S."/>
            <person name="Gorbushina A."/>
            <person name="Stielow B."/>
            <person name="Teixiera M."/>
            <person name="Abouelleil A."/>
            <person name="Chapman S.B."/>
            <person name="Priest M."/>
            <person name="Young S.K."/>
            <person name="Wortman J."/>
            <person name="Nusbaum C."/>
            <person name="Birren B."/>
        </authorList>
    </citation>
    <scope>NUCLEOTIDE SEQUENCE [LARGE SCALE GENOMIC DNA]</scope>
    <source>
        <strain evidence="2 3">CBS 118157</strain>
    </source>
</reference>
<organism evidence="2 3">
    <name type="scientific">Exophiala xenobiotica</name>
    <dbReference type="NCBI Taxonomy" id="348802"/>
    <lineage>
        <taxon>Eukaryota</taxon>
        <taxon>Fungi</taxon>
        <taxon>Dikarya</taxon>
        <taxon>Ascomycota</taxon>
        <taxon>Pezizomycotina</taxon>
        <taxon>Eurotiomycetes</taxon>
        <taxon>Chaetothyriomycetidae</taxon>
        <taxon>Chaetothyriales</taxon>
        <taxon>Herpotrichiellaceae</taxon>
        <taxon>Exophiala</taxon>
    </lineage>
</organism>
<protein>
    <recommendedName>
        <fullName evidence="1">Tautomerase cis-CaaD-like domain-containing protein</fullName>
    </recommendedName>
</protein>
<keyword evidence="3" id="KW-1185">Reference proteome</keyword>
<dbReference type="GeneID" id="25332022"/>
<proteinExistence type="predicted"/>